<evidence type="ECO:0000256" key="1">
    <source>
        <dbReference type="SAM" id="Phobius"/>
    </source>
</evidence>
<accession>A0A6I4SUI5</accession>
<gene>
    <name evidence="2" type="ORF">GRI89_03725</name>
</gene>
<dbReference type="EMBL" id="WTYM01000030">
    <property type="protein sequence ID" value="MXO58650.1"/>
    <property type="molecule type" value="Genomic_DNA"/>
</dbReference>
<dbReference type="Proteomes" id="UP000433652">
    <property type="component" value="Unassembled WGS sequence"/>
</dbReference>
<keyword evidence="1" id="KW-1133">Transmembrane helix</keyword>
<comment type="caution">
    <text evidence="2">The sequence shown here is derived from an EMBL/GenBank/DDBJ whole genome shotgun (WGS) entry which is preliminary data.</text>
</comment>
<sequence length="78" mass="7982">MLEWLIAGAVFVVALLALPRLLTRAKAGAKRGGGGGMIVALGLIFASAFDPARAAATEELDLRKETDGTEEGESGGEP</sequence>
<keyword evidence="1" id="KW-0812">Transmembrane</keyword>
<evidence type="ECO:0000313" key="3">
    <source>
        <dbReference type="Proteomes" id="UP000433652"/>
    </source>
</evidence>
<reference evidence="2 3" key="1">
    <citation type="submission" date="2019-12" db="EMBL/GenBank/DDBJ databases">
        <title>Genomic-based taxomic classification of the family Erythrobacteraceae.</title>
        <authorList>
            <person name="Xu L."/>
        </authorList>
    </citation>
    <scope>NUCLEOTIDE SEQUENCE [LARGE SCALE GENOMIC DNA]</scope>
    <source>
        <strain evidence="2 3">MCCC 1K01500</strain>
    </source>
</reference>
<feature type="transmembrane region" description="Helical" evidence="1">
    <location>
        <begin position="34"/>
        <end position="56"/>
    </location>
</feature>
<dbReference type="RefSeq" id="WP_159792337.1">
    <property type="nucleotide sequence ID" value="NZ_WTYM01000030.1"/>
</dbReference>
<proteinExistence type="predicted"/>
<keyword evidence="1" id="KW-0472">Membrane</keyword>
<keyword evidence="3" id="KW-1185">Reference proteome</keyword>
<protein>
    <submittedName>
        <fullName evidence="2">Uncharacterized protein</fullName>
    </submittedName>
</protein>
<name>A0A6I4SUI5_9SPHN</name>
<organism evidence="2 3">
    <name type="scientific">Croceibacterium salegens</name>
    <dbReference type="NCBI Taxonomy" id="1737568"/>
    <lineage>
        <taxon>Bacteria</taxon>
        <taxon>Pseudomonadati</taxon>
        <taxon>Pseudomonadota</taxon>
        <taxon>Alphaproteobacteria</taxon>
        <taxon>Sphingomonadales</taxon>
        <taxon>Erythrobacteraceae</taxon>
        <taxon>Croceibacterium</taxon>
    </lineage>
</organism>
<evidence type="ECO:0000313" key="2">
    <source>
        <dbReference type="EMBL" id="MXO58650.1"/>
    </source>
</evidence>
<dbReference type="AlphaFoldDB" id="A0A6I4SUI5"/>